<evidence type="ECO:0000256" key="1">
    <source>
        <dbReference type="ARBA" id="ARBA00004442"/>
    </source>
</evidence>
<dbReference type="PANTHER" id="PTHR30329">
    <property type="entry name" value="STATOR ELEMENT OF FLAGELLAR MOTOR COMPLEX"/>
    <property type="match status" value="1"/>
</dbReference>
<evidence type="ECO:0000256" key="4">
    <source>
        <dbReference type="PROSITE-ProRule" id="PRU00473"/>
    </source>
</evidence>
<dbReference type="Gene3D" id="3.30.1330.60">
    <property type="entry name" value="OmpA-like domain"/>
    <property type="match status" value="1"/>
</dbReference>
<proteinExistence type="predicted"/>
<dbReference type="PRINTS" id="PR01021">
    <property type="entry name" value="OMPADOMAIN"/>
</dbReference>
<feature type="region of interest" description="Disordered" evidence="5">
    <location>
        <begin position="646"/>
        <end position="672"/>
    </location>
</feature>
<evidence type="ECO:0000256" key="5">
    <source>
        <dbReference type="SAM" id="MobiDB-lite"/>
    </source>
</evidence>
<sequence>MRNTCLGLVLGLFFLAGCSVSKKAEKSYANAEYDVAINQYQTLVKKNPRDPNLNYRLAEAYKKSNKIGQGMPYYRAAIQNGIDDEMAWFEYAQSLKAVGKYEDAKDALNDYLLKASTPSIKKLAEDDLASLEKLDLLKDRESYYRVKNLETVNTPAAEYSPVYNKGDLYFTSNRDGGKVYKATGTGFTDIYSVKTRGAVVDLTSLKALDPIINDPGVNEGSVAFSPDGYTMIFAKGNTGKSSDAEQINLFFTRYRNGRWSTPRPVNVNEPSSWDSSPAMSPDGTTLFWASDRPGGLGGSDIYSATLNNRGRWVDIRNLGPEINTAGDEAFPYMAEDGSLYFSSNGHPGLGSMDIFVAKRQGGAMRVDNLGAPVNSEGDDFGLFLFNPTRGFFSSNRPGGKGDDDIYTFVNDDPNLKIINFHLAGTTVTPGVTGTDEILGNTKVRLLDEKDDKLISETFTGDDGSFNFQVFGEENYYLVAEKPDYFTTRIDFSTVGKTPDRSTLTELITNVTFETKIRLEKIIMQKPIVLENIYYDLDKDDIRADAALELDKLAQLMRDNPEIEIELASHTDDRAPDDYNLDLSDRRARSAVRYLVSQGINASRMVARGYGETQLIIKEAQTEEEHQVNRRTEFKVTKYDKSKFIIEDEDQPGSLQDDEFDKYFKRGNGGEQE</sequence>
<dbReference type="SUPFAM" id="SSF103088">
    <property type="entry name" value="OmpA-like"/>
    <property type="match status" value="1"/>
</dbReference>
<name>A0ABZ0IQN1_9BACT</name>
<dbReference type="Gene3D" id="2.120.10.30">
    <property type="entry name" value="TolB, C-terminal domain"/>
    <property type="match status" value="1"/>
</dbReference>
<dbReference type="InterPro" id="IPR006665">
    <property type="entry name" value="OmpA-like"/>
</dbReference>
<keyword evidence="3" id="KW-0998">Cell outer membrane</keyword>
<dbReference type="InterPro" id="IPR011990">
    <property type="entry name" value="TPR-like_helical_dom_sf"/>
</dbReference>
<evidence type="ECO:0000313" key="7">
    <source>
        <dbReference type="EMBL" id="WOK06680.1"/>
    </source>
</evidence>
<dbReference type="InterPro" id="IPR011659">
    <property type="entry name" value="WD40"/>
</dbReference>
<dbReference type="Pfam" id="PF07676">
    <property type="entry name" value="PD40"/>
    <property type="match status" value="3"/>
</dbReference>
<dbReference type="Gene3D" id="1.25.40.10">
    <property type="entry name" value="Tetratricopeptide repeat domain"/>
    <property type="match status" value="1"/>
</dbReference>
<comment type="subcellular location">
    <subcellularLocation>
        <location evidence="1">Cell outer membrane</location>
    </subcellularLocation>
</comment>
<dbReference type="PANTHER" id="PTHR30329:SF21">
    <property type="entry name" value="LIPOPROTEIN YIAD-RELATED"/>
    <property type="match status" value="1"/>
</dbReference>
<organism evidence="7 8">
    <name type="scientific">Imperialibacter roseus</name>
    <dbReference type="NCBI Taxonomy" id="1324217"/>
    <lineage>
        <taxon>Bacteria</taxon>
        <taxon>Pseudomonadati</taxon>
        <taxon>Bacteroidota</taxon>
        <taxon>Cytophagia</taxon>
        <taxon>Cytophagales</taxon>
        <taxon>Flammeovirgaceae</taxon>
        <taxon>Imperialibacter</taxon>
    </lineage>
</organism>
<dbReference type="SUPFAM" id="SSF82171">
    <property type="entry name" value="DPP6 N-terminal domain-like"/>
    <property type="match status" value="1"/>
</dbReference>
<dbReference type="PROSITE" id="PS51123">
    <property type="entry name" value="OMPA_2"/>
    <property type="match status" value="1"/>
</dbReference>
<dbReference type="RefSeq" id="WP_317489387.1">
    <property type="nucleotide sequence ID" value="NZ_CP136051.1"/>
</dbReference>
<reference evidence="7 8" key="1">
    <citation type="journal article" date="2023" name="Microbiol. Resour. Announc.">
        <title>Complete Genome Sequence of Imperialibacter roseus strain P4T.</title>
        <authorList>
            <person name="Tizabi D.R."/>
            <person name="Bachvaroff T."/>
            <person name="Hill R.T."/>
        </authorList>
    </citation>
    <scope>NUCLEOTIDE SEQUENCE [LARGE SCALE GENOMIC DNA]</scope>
    <source>
        <strain evidence="7 8">P4T</strain>
    </source>
</reference>
<accession>A0ABZ0IQN1</accession>
<dbReference type="EMBL" id="CP136051">
    <property type="protein sequence ID" value="WOK06680.1"/>
    <property type="molecule type" value="Genomic_DNA"/>
</dbReference>
<dbReference type="InterPro" id="IPR036737">
    <property type="entry name" value="OmpA-like_sf"/>
</dbReference>
<keyword evidence="8" id="KW-1185">Reference proteome</keyword>
<dbReference type="PROSITE" id="PS51257">
    <property type="entry name" value="PROKAR_LIPOPROTEIN"/>
    <property type="match status" value="1"/>
</dbReference>
<feature type="domain" description="OmpA-like" evidence="6">
    <location>
        <begin position="522"/>
        <end position="639"/>
    </location>
</feature>
<evidence type="ECO:0000313" key="8">
    <source>
        <dbReference type="Proteomes" id="UP001302349"/>
    </source>
</evidence>
<dbReference type="SUPFAM" id="SSF48452">
    <property type="entry name" value="TPR-like"/>
    <property type="match status" value="1"/>
</dbReference>
<dbReference type="Pfam" id="PF00691">
    <property type="entry name" value="OmpA"/>
    <property type="match status" value="1"/>
</dbReference>
<dbReference type="InterPro" id="IPR050330">
    <property type="entry name" value="Bact_OuterMem_StrucFunc"/>
</dbReference>
<dbReference type="InterPro" id="IPR011042">
    <property type="entry name" value="6-blade_b-propeller_TolB-like"/>
</dbReference>
<keyword evidence="2 4" id="KW-0472">Membrane</keyword>
<evidence type="ECO:0000259" key="6">
    <source>
        <dbReference type="PROSITE" id="PS51123"/>
    </source>
</evidence>
<dbReference type="CDD" id="cd07185">
    <property type="entry name" value="OmpA_C-like"/>
    <property type="match status" value="1"/>
</dbReference>
<protein>
    <submittedName>
        <fullName evidence="7">OmpA family protein</fullName>
    </submittedName>
</protein>
<gene>
    <name evidence="7" type="ORF">RT717_26765</name>
</gene>
<dbReference type="Proteomes" id="UP001302349">
    <property type="component" value="Chromosome"/>
</dbReference>
<evidence type="ECO:0000256" key="3">
    <source>
        <dbReference type="ARBA" id="ARBA00023237"/>
    </source>
</evidence>
<dbReference type="InterPro" id="IPR006664">
    <property type="entry name" value="OMP_bac"/>
</dbReference>
<feature type="compositionally biased region" description="Acidic residues" evidence="5">
    <location>
        <begin position="646"/>
        <end position="659"/>
    </location>
</feature>
<evidence type="ECO:0000256" key="2">
    <source>
        <dbReference type="ARBA" id="ARBA00023136"/>
    </source>
</evidence>
<dbReference type="SUPFAM" id="SSF49478">
    <property type="entry name" value="Cna protein B-type domain"/>
    <property type="match status" value="1"/>
</dbReference>